<keyword evidence="1" id="KW-1133">Transmembrane helix</keyword>
<protein>
    <submittedName>
        <fullName evidence="2">Uncharacterized protein</fullName>
    </submittedName>
</protein>
<feature type="transmembrane region" description="Helical" evidence="1">
    <location>
        <begin position="20"/>
        <end position="49"/>
    </location>
</feature>
<dbReference type="EMBL" id="ML986650">
    <property type="protein sequence ID" value="KAF2261789.1"/>
    <property type="molecule type" value="Genomic_DNA"/>
</dbReference>
<evidence type="ECO:0000313" key="2">
    <source>
        <dbReference type="EMBL" id="KAF2261789.1"/>
    </source>
</evidence>
<keyword evidence="1" id="KW-0472">Membrane</keyword>
<reference evidence="3" key="1">
    <citation type="journal article" date="2020" name="Stud. Mycol.">
        <title>101 Dothideomycetes genomes: A test case for predicting lifestyles and emergence of pathogens.</title>
        <authorList>
            <person name="Haridas S."/>
            <person name="Albert R."/>
            <person name="Binder M."/>
            <person name="Bloem J."/>
            <person name="LaButti K."/>
            <person name="Salamov A."/>
            <person name="Andreopoulos B."/>
            <person name="Baker S."/>
            <person name="Barry K."/>
            <person name="Bills G."/>
            <person name="Bluhm B."/>
            <person name="Cannon C."/>
            <person name="Castanera R."/>
            <person name="Culley D."/>
            <person name="Daum C."/>
            <person name="Ezra D."/>
            <person name="Gonzalez J."/>
            <person name="Henrissat B."/>
            <person name="Kuo A."/>
            <person name="Liang C."/>
            <person name="Lipzen A."/>
            <person name="Lutzoni F."/>
            <person name="Magnuson J."/>
            <person name="Mondo S."/>
            <person name="Nolan M."/>
            <person name="Ohm R."/>
            <person name="Pangilinan J."/>
            <person name="Park H.-J."/>
            <person name="Ramirez L."/>
            <person name="Alfaro M."/>
            <person name="Sun H."/>
            <person name="Tritt A."/>
            <person name="Yoshinaga Y."/>
            <person name="Zwiers L.-H."/>
            <person name="Turgeon B."/>
            <person name="Goodwin S."/>
            <person name="Spatafora J."/>
            <person name="Crous P."/>
            <person name="Grigoriev I."/>
        </authorList>
    </citation>
    <scope>NUCLEOTIDE SEQUENCE [LARGE SCALE GENOMIC DNA]</scope>
    <source>
        <strain evidence="3">CBS 304.66</strain>
    </source>
</reference>
<organism evidence="2 3">
    <name type="scientific">Lojkania enalia</name>
    <dbReference type="NCBI Taxonomy" id="147567"/>
    <lineage>
        <taxon>Eukaryota</taxon>
        <taxon>Fungi</taxon>
        <taxon>Dikarya</taxon>
        <taxon>Ascomycota</taxon>
        <taxon>Pezizomycotina</taxon>
        <taxon>Dothideomycetes</taxon>
        <taxon>Pleosporomycetidae</taxon>
        <taxon>Pleosporales</taxon>
        <taxon>Pleosporales incertae sedis</taxon>
        <taxon>Lojkania</taxon>
    </lineage>
</organism>
<dbReference type="AlphaFoldDB" id="A0A9P4K2K9"/>
<keyword evidence="3" id="KW-1185">Reference proteome</keyword>
<evidence type="ECO:0000256" key="1">
    <source>
        <dbReference type="SAM" id="Phobius"/>
    </source>
</evidence>
<evidence type="ECO:0000313" key="3">
    <source>
        <dbReference type="Proteomes" id="UP000800093"/>
    </source>
</evidence>
<keyword evidence="1" id="KW-0812">Transmembrane</keyword>
<gene>
    <name evidence="2" type="ORF">CC78DRAFT_340909</name>
</gene>
<name>A0A9P4K2K9_9PLEO</name>
<dbReference type="Proteomes" id="UP000800093">
    <property type="component" value="Unassembled WGS sequence"/>
</dbReference>
<comment type="caution">
    <text evidence="2">The sequence shown here is derived from an EMBL/GenBank/DDBJ whole genome shotgun (WGS) entry which is preliminary data.</text>
</comment>
<proteinExistence type="predicted"/>
<accession>A0A9P4K2K9</accession>
<sequence length="171" mass="18870">MDLPAPTPGEKSSFGIAVQGYATFHIIFVLLGVVFVLLVSLCPITYCLIGFRTTRNGLTTLLVRLKVFSWIAKGRAILFRCTSTTLVGPGGKHRLRTHSTRKCLCRFRFQYRHGLGVVQDDHAVNIICYRIISIAGKDGGAVVEACVSLCQEDSYKVVKCRKLSITYISAV</sequence>